<protein>
    <recommendedName>
        <fullName evidence="1">non-specific serine/threonine protein kinase</fullName>
        <ecNumber evidence="1">2.7.11.1</ecNumber>
    </recommendedName>
</protein>
<evidence type="ECO:0000256" key="6">
    <source>
        <dbReference type="ARBA" id="ARBA00048679"/>
    </source>
</evidence>
<keyword evidence="3" id="KW-1015">Disulfide bond</keyword>
<dbReference type="GO" id="GO:0048544">
    <property type="term" value="P:recognition of pollen"/>
    <property type="evidence" value="ECO:0007669"/>
    <property type="project" value="InterPro"/>
</dbReference>
<dbReference type="PROSITE" id="PS50927">
    <property type="entry name" value="BULB_LECTIN"/>
    <property type="match status" value="1"/>
</dbReference>
<proteinExistence type="predicted"/>
<dbReference type="AlphaFoldDB" id="A0AAV6Y2F8"/>
<comment type="catalytic activity">
    <reaction evidence="6">
        <text>L-seryl-[protein] + ATP = O-phospho-L-seryl-[protein] + ADP + H(+)</text>
        <dbReference type="Rhea" id="RHEA:17989"/>
        <dbReference type="Rhea" id="RHEA-COMP:9863"/>
        <dbReference type="Rhea" id="RHEA-COMP:11604"/>
        <dbReference type="ChEBI" id="CHEBI:15378"/>
        <dbReference type="ChEBI" id="CHEBI:29999"/>
        <dbReference type="ChEBI" id="CHEBI:30616"/>
        <dbReference type="ChEBI" id="CHEBI:83421"/>
        <dbReference type="ChEBI" id="CHEBI:456216"/>
        <dbReference type="EC" id="2.7.11.1"/>
    </reaction>
</comment>
<feature type="domain" description="Apple" evidence="12">
    <location>
        <begin position="308"/>
        <end position="396"/>
    </location>
</feature>
<dbReference type="PROSITE" id="PS50026">
    <property type="entry name" value="EGF_3"/>
    <property type="match status" value="1"/>
</dbReference>
<feature type="domain" description="Bulb-type lectin" evidence="11">
    <location>
        <begin position="23"/>
        <end position="144"/>
    </location>
</feature>
<dbReference type="InterPro" id="IPR036426">
    <property type="entry name" value="Bulb-type_lectin_dom_sf"/>
</dbReference>
<dbReference type="EMBL" id="WHWC01000003">
    <property type="protein sequence ID" value="KAG8385658.1"/>
    <property type="molecule type" value="Genomic_DNA"/>
</dbReference>
<dbReference type="EC" id="2.7.11.1" evidence="1"/>
<dbReference type="PROSITE" id="PS50948">
    <property type="entry name" value="PAN"/>
    <property type="match status" value="1"/>
</dbReference>
<reference evidence="13" key="1">
    <citation type="submission" date="2019-10" db="EMBL/GenBank/DDBJ databases">
        <authorList>
            <person name="Zhang R."/>
            <person name="Pan Y."/>
            <person name="Wang J."/>
            <person name="Ma R."/>
            <person name="Yu S."/>
        </authorList>
    </citation>
    <scope>NUCLEOTIDE SEQUENCE</scope>
    <source>
        <strain evidence="13">LA-IB0</strain>
        <tissue evidence="13">Leaf</tissue>
    </source>
</reference>
<evidence type="ECO:0000259" key="10">
    <source>
        <dbReference type="PROSITE" id="PS50026"/>
    </source>
</evidence>
<dbReference type="SMART" id="SM00473">
    <property type="entry name" value="PAN_AP"/>
    <property type="match status" value="1"/>
</dbReference>
<evidence type="ECO:0000259" key="11">
    <source>
        <dbReference type="PROSITE" id="PS50927"/>
    </source>
</evidence>
<name>A0AAV6Y2F8_9LAMI</name>
<dbReference type="Pfam" id="PF00954">
    <property type="entry name" value="S_locus_glycop"/>
    <property type="match status" value="1"/>
</dbReference>
<keyword evidence="8" id="KW-0812">Transmembrane</keyword>
<dbReference type="FunFam" id="2.90.10.10:FF:000005">
    <property type="entry name" value="G-type lectin S-receptor-like serine/threonine-protein kinase"/>
    <property type="match status" value="1"/>
</dbReference>
<dbReference type="InterPro" id="IPR000858">
    <property type="entry name" value="S_locus_glycoprot_dom"/>
</dbReference>
<evidence type="ECO:0000256" key="5">
    <source>
        <dbReference type="ARBA" id="ARBA00047899"/>
    </source>
</evidence>
<sequence length="444" mass="49658">MGFSHMLQLFLLLTSCFSLGFSIDTLRLNQSIRDSDLLVSNGQNFKFGFFGPENNTHRYVGVMYNNISAMTVIWTANRDSPLNDSNGTVEISSDGNLVILDGQMGVVWSSNLSSSVANSSVRLLDTGNLVLQDNSDGRIVCTNERNMLTSWRSPNDPSPGNFTASIEPLQVPQLFIRNGSNPYWRSGPWNGQIFIGIPGMEVYLYQNGFYLVNDNPETAYLTFSYVNISVLTYLALNSSGNFQQKLLSDRNGDWEVMWSSMQNECDVYGKCGSFGSCNARDNPICTCLPGFEPKNIDEWNAANWSNGCTRRAPLQSERNDSLGEIDGFLELNRVKLPDNTRWSLTLEADCGSQCLNSSSCIAYAFYTGIGCMLWNESLIDVQKFSSGGADLYIRLAYSELDKKRNWTAIIATTVVLGFITISVCTFFCLKWYRGTYHFKLHSFA</sequence>
<evidence type="ECO:0000259" key="12">
    <source>
        <dbReference type="PROSITE" id="PS50948"/>
    </source>
</evidence>
<dbReference type="InterPro" id="IPR003609">
    <property type="entry name" value="Pan_app"/>
</dbReference>
<dbReference type="Gene3D" id="2.90.10.10">
    <property type="entry name" value="Bulb-type lectin domain"/>
    <property type="match status" value="1"/>
</dbReference>
<dbReference type="PANTHER" id="PTHR32444">
    <property type="entry name" value="BULB-TYPE LECTIN DOMAIN-CONTAINING PROTEIN"/>
    <property type="match status" value="1"/>
</dbReference>
<feature type="transmembrane region" description="Helical" evidence="8">
    <location>
        <begin position="406"/>
        <end position="429"/>
    </location>
</feature>
<accession>A0AAV6Y2F8</accession>
<dbReference type="GO" id="GO:0004674">
    <property type="term" value="F:protein serine/threonine kinase activity"/>
    <property type="evidence" value="ECO:0007669"/>
    <property type="project" value="UniProtKB-EC"/>
</dbReference>
<comment type="caution">
    <text evidence="7">Lacks conserved residue(s) required for the propagation of feature annotation.</text>
</comment>
<evidence type="ECO:0000256" key="1">
    <source>
        <dbReference type="ARBA" id="ARBA00012513"/>
    </source>
</evidence>
<dbReference type="SUPFAM" id="SSF51110">
    <property type="entry name" value="alpha-D-mannose-specific plant lectins"/>
    <property type="match status" value="1"/>
</dbReference>
<evidence type="ECO:0000256" key="7">
    <source>
        <dbReference type="PROSITE-ProRule" id="PRU00076"/>
    </source>
</evidence>
<dbReference type="InterPro" id="IPR001480">
    <property type="entry name" value="Bulb-type_lectin_dom"/>
</dbReference>
<feature type="chain" id="PRO_5043944489" description="non-specific serine/threonine protein kinase" evidence="9">
    <location>
        <begin position="23"/>
        <end position="444"/>
    </location>
</feature>
<dbReference type="SMART" id="SM00108">
    <property type="entry name" value="B_lectin"/>
    <property type="match status" value="1"/>
</dbReference>
<dbReference type="Proteomes" id="UP000826271">
    <property type="component" value="Unassembled WGS sequence"/>
</dbReference>
<gene>
    <name evidence="13" type="ORF">BUALT_Bualt03G0068100</name>
</gene>
<evidence type="ECO:0000256" key="3">
    <source>
        <dbReference type="ARBA" id="ARBA00023157"/>
    </source>
</evidence>
<comment type="caution">
    <text evidence="13">The sequence shown here is derived from an EMBL/GenBank/DDBJ whole genome shotgun (WGS) entry which is preliminary data.</text>
</comment>
<keyword evidence="8" id="KW-1133">Transmembrane helix</keyword>
<evidence type="ECO:0000256" key="2">
    <source>
        <dbReference type="ARBA" id="ARBA00022729"/>
    </source>
</evidence>
<feature type="domain" description="EGF-like" evidence="10">
    <location>
        <begin position="261"/>
        <end position="297"/>
    </location>
</feature>
<dbReference type="Pfam" id="PF08276">
    <property type="entry name" value="PAN_2"/>
    <property type="match status" value="1"/>
</dbReference>
<evidence type="ECO:0000256" key="8">
    <source>
        <dbReference type="SAM" id="Phobius"/>
    </source>
</evidence>
<evidence type="ECO:0000256" key="9">
    <source>
        <dbReference type="SAM" id="SignalP"/>
    </source>
</evidence>
<dbReference type="CDD" id="cd01098">
    <property type="entry name" value="PAN_AP_plant"/>
    <property type="match status" value="1"/>
</dbReference>
<comment type="catalytic activity">
    <reaction evidence="5">
        <text>L-threonyl-[protein] + ATP = O-phospho-L-threonyl-[protein] + ADP + H(+)</text>
        <dbReference type="Rhea" id="RHEA:46608"/>
        <dbReference type="Rhea" id="RHEA-COMP:11060"/>
        <dbReference type="Rhea" id="RHEA-COMP:11605"/>
        <dbReference type="ChEBI" id="CHEBI:15378"/>
        <dbReference type="ChEBI" id="CHEBI:30013"/>
        <dbReference type="ChEBI" id="CHEBI:30616"/>
        <dbReference type="ChEBI" id="CHEBI:61977"/>
        <dbReference type="ChEBI" id="CHEBI:456216"/>
        <dbReference type="EC" id="2.7.11.1"/>
    </reaction>
</comment>
<feature type="signal peptide" evidence="9">
    <location>
        <begin position="1"/>
        <end position="22"/>
    </location>
</feature>
<dbReference type="Pfam" id="PF01453">
    <property type="entry name" value="B_lectin"/>
    <property type="match status" value="1"/>
</dbReference>
<keyword evidence="4" id="KW-0325">Glycoprotein</keyword>
<evidence type="ECO:0000313" key="13">
    <source>
        <dbReference type="EMBL" id="KAG8385658.1"/>
    </source>
</evidence>
<keyword evidence="7" id="KW-0245">EGF-like domain</keyword>
<evidence type="ECO:0000256" key="4">
    <source>
        <dbReference type="ARBA" id="ARBA00023180"/>
    </source>
</evidence>
<keyword evidence="2 9" id="KW-0732">Signal</keyword>
<evidence type="ECO:0000313" key="14">
    <source>
        <dbReference type="Proteomes" id="UP000826271"/>
    </source>
</evidence>
<organism evidence="13 14">
    <name type="scientific">Buddleja alternifolia</name>
    <dbReference type="NCBI Taxonomy" id="168488"/>
    <lineage>
        <taxon>Eukaryota</taxon>
        <taxon>Viridiplantae</taxon>
        <taxon>Streptophyta</taxon>
        <taxon>Embryophyta</taxon>
        <taxon>Tracheophyta</taxon>
        <taxon>Spermatophyta</taxon>
        <taxon>Magnoliopsida</taxon>
        <taxon>eudicotyledons</taxon>
        <taxon>Gunneridae</taxon>
        <taxon>Pentapetalae</taxon>
        <taxon>asterids</taxon>
        <taxon>lamiids</taxon>
        <taxon>Lamiales</taxon>
        <taxon>Scrophulariaceae</taxon>
        <taxon>Buddlejeae</taxon>
        <taxon>Buddleja</taxon>
    </lineage>
</organism>
<dbReference type="PANTHER" id="PTHR32444:SF198">
    <property type="entry name" value="BULB-TYPE LECTIN DOMAIN-CONTAINING PROTEIN"/>
    <property type="match status" value="1"/>
</dbReference>
<dbReference type="CDD" id="cd00028">
    <property type="entry name" value="B_lectin"/>
    <property type="match status" value="1"/>
</dbReference>
<dbReference type="CDD" id="cd00054">
    <property type="entry name" value="EGF_CA"/>
    <property type="match status" value="1"/>
</dbReference>
<keyword evidence="14" id="KW-1185">Reference proteome</keyword>
<dbReference type="InterPro" id="IPR000742">
    <property type="entry name" value="EGF"/>
</dbReference>
<keyword evidence="8" id="KW-0472">Membrane</keyword>